<comment type="caution">
    <text evidence="2">The sequence shown here is derived from an EMBL/GenBank/DDBJ whole genome shotgun (WGS) entry which is preliminary data.</text>
</comment>
<protein>
    <submittedName>
        <fullName evidence="2">Uncharacterized protein</fullName>
    </submittedName>
</protein>
<feature type="region of interest" description="Disordered" evidence="1">
    <location>
        <begin position="97"/>
        <end position="129"/>
    </location>
</feature>
<sequence>MTDNGKHSNNSGAVRQYANKMSLEVMINPEDKEILPSLATQLSYPSARVIRHSPPNDYNPNPVNRQLSPHYISPMPQRRTANSFPYGHSSPINREVSLNHNNPSLDNRYRDGAVSSPSNIATPSHYDGTPGRSYFIPDGWYNPTPYTENHRDGNNGNSGTSDRRYSIPNLQHSPNQYVRTNNESDNSLIIPTRSFTGPNGDPNHYQYVETNTNNVNDEIVYNRYPVSNGEYTPNPYIGAAREGANNGIPVKSQSNPNGQYSTNPYVGTHTNSNHNLVSVGDDRTLDGQHNHNPYGETHGNNDGRAILDRIHPKPSDEQQYTPVAYCGTTIYNNSNMVPKRSHSTPNGQYNSDAHAGTHGDNINSEILARSYSNSDGQPISTTHAGTSRDNDNTRMSGISHPTPGSQHNPNHQHQNILMSQPTNTHQQQQQQQQPQFHRCLNSSIVGRKRNRSVVPSTINSTTTPKKLRIRKSIPKIYNLEE</sequence>
<evidence type="ECO:0000313" key="3">
    <source>
        <dbReference type="Proteomes" id="UP001150538"/>
    </source>
</evidence>
<organism evidence="2 3">
    <name type="scientific">Mycoemilia scoparia</name>
    <dbReference type="NCBI Taxonomy" id="417184"/>
    <lineage>
        <taxon>Eukaryota</taxon>
        <taxon>Fungi</taxon>
        <taxon>Fungi incertae sedis</taxon>
        <taxon>Zoopagomycota</taxon>
        <taxon>Kickxellomycotina</taxon>
        <taxon>Kickxellomycetes</taxon>
        <taxon>Kickxellales</taxon>
        <taxon>Kickxellaceae</taxon>
        <taxon>Mycoemilia</taxon>
    </lineage>
</organism>
<gene>
    <name evidence="2" type="ORF">H4219_001402</name>
</gene>
<evidence type="ECO:0000313" key="2">
    <source>
        <dbReference type="EMBL" id="KAJ1920289.1"/>
    </source>
</evidence>
<feature type="compositionally biased region" description="Polar residues" evidence="1">
    <location>
        <begin position="360"/>
        <end position="385"/>
    </location>
</feature>
<dbReference type="Proteomes" id="UP001150538">
    <property type="component" value="Unassembled WGS sequence"/>
</dbReference>
<proteinExistence type="predicted"/>
<name>A0A9W8A6Q1_9FUNG</name>
<feature type="region of interest" description="Disordered" evidence="1">
    <location>
        <begin position="336"/>
        <end position="414"/>
    </location>
</feature>
<reference evidence="2" key="1">
    <citation type="submission" date="2022-07" db="EMBL/GenBank/DDBJ databases">
        <title>Phylogenomic reconstructions and comparative analyses of Kickxellomycotina fungi.</title>
        <authorList>
            <person name="Reynolds N.K."/>
            <person name="Stajich J.E."/>
            <person name="Barry K."/>
            <person name="Grigoriev I.V."/>
            <person name="Crous P."/>
            <person name="Smith M.E."/>
        </authorList>
    </citation>
    <scope>NUCLEOTIDE SEQUENCE</scope>
    <source>
        <strain evidence="2">NBRC 100468</strain>
    </source>
</reference>
<dbReference type="EMBL" id="JANBPU010000015">
    <property type="protein sequence ID" value="KAJ1920289.1"/>
    <property type="molecule type" value="Genomic_DNA"/>
</dbReference>
<dbReference type="AlphaFoldDB" id="A0A9W8A6Q1"/>
<evidence type="ECO:0000256" key="1">
    <source>
        <dbReference type="SAM" id="MobiDB-lite"/>
    </source>
</evidence>
<accession>A0A9W8A6Q1</accession>
<feature type="region of interest" description="Disordered" evidence="1">
    <location>
        <begin position="145"/>
        <end position="182"/>
    </location>
</feature>
<feature type="compositionally biased region" description="Polar residues" evidence="1">
    <location>
        <begin position="402"/>
        <end position="414"/>
    </location>
</feature>
<feature type="compositionally biased region" description="Polar residues" evidence="1">
    <location>
        <begin position="168"/>
        <end position="182"/>
    </location>
</feature>
<keyword evidence="3" id="KW-1185">Reference proteome</keyword>